<keyword evidence="13" id="KW-1185">Reference proteome</keyword>
<evidence type="ECO:0000259" key="11">
    <source>
        <dbReference type="Pfam" id="PF02803"/>
    </source>
</evidence>
<comment type="similarity">
    <text evidence="2 9">Belongs to the thiolase-like superfamily. Thiolase family.</text>
</comment>
<keyword evidence="8 9" id="KW-0012">Acyltransferase</keyword>
<evidence type="ECO:0000259" key="10">
    <source>
        <dbReference type="Pfam" id="PF00108"/>
    </source>
</evidence>
<dbReference type="PANTHER" id="PTHR43853:SF8">
    <property type="entry name" value="3-KETOACYL-COA THIOLASE, PEROXISOMAL"/>
    <property type="match status" value="1"/>
</dbReference>
<dbReference type="Proteomes" id="UP000753724">
    <property type="component" value="Unassembled WGS sequence"/>
</dbReference>
<keyword evidence="6" id="KW-0443">Lipid metabolism</keyword>
<reference evidence="13" key="1">
    <citation type="submission" date="2020-01" db="EMBL/GenBank/DDBJ databases">
        <title>Sphingomonas sp. strain CSW-10.</title>
        <authorList>
            <person name="Chen W.-M."/>
        </authorList>
    </citation>
    <scope>NUCLEOTIDE SEQUENCE [LARGE SCALE GENOMIC DNA]</scope>
    <source>
        <strain evidence="13">FSY-8</strain>
    </source>
</reference>
<keyword evidence="7" id="KW-0576">Peroxisome</keyword>
<comment type="caution">
    <text evidence="12">The sequence shown here is derived from an EMBL/GenBank/DDBJ whole genome shotgun (WGS) entry which is preliminary data.</text>
</comment>
<evidence type="ECO:0000256" key="3">
    <source>
        <dbReference type="ARBA" id="ARBA00022679"/>
    </source>
</evidence>
<keyword evidence="5" id="KW-0809">Transit peptide</keyword>
<evidence type="ECO:0000256" key="9">
    <source>
        <dbReference type="RuleBase" id="RU003557"/>
    </source>
</evidence>
<sequence>MPFAHRDAVIVAAARTPVARAYRGVYRDVHPVAMGAHALAAAVARAGIDPAAIEDVVWGAAVPQGGQWPNLGRMVALAAGLPVGVPGMHVDRQCASGLMAIATAARQITAEGMETVVAGGQESVTQTQNDALRYTPDPALQVAMPSAYWLMLPTGEHLARTTGISRAHMDAYALESHRRAAAAQAAGAFDAEIVPFAGLSHDEGIRLRTSARALAALRPVTPDGVLTAGNACQMSDGAAAVVMMEAASAARAGLAPLGRYCGMAVAGVAPEAMGTGPIHAIPKLLARHGLTIDDIGLWELNEAYAVQVVHCRDVLGIPPDRLNVNGGALAIGHPYGMTGVRLAMHALIEGRRRGVRHVVVAMCVGGGQGAAGLFEVL</sequence>
<feature type="domain" description="Thiolase C-terminal" evidence="11">
    <location>
        <begin position="255"/>
        <end position="375"/>
    </location>
</feature>
<comment type="subcellular location">
    <subcellularLocation>
        <location evidence="1">Peroxisome</location>
    </subcellularLocation>
</comment>
<dbReference type="InterPro" id="IPR016039">
    <property type="entry name" value="Thiolase-like"/>
</dbReference>
<proteinExistence type="inferred from homology"/>
<dbReference type="EC" id="2.3.1.16" evidence="12"/>
<evidence type="ECO:0000256" key="1">
    <source>
        <dbReference type="ARBA" id="ARBA00004275"/>
    </source>
</evidence>
<dbReference type="NCBIfam" id="TIGR01930">
    <property type="entry name" value="AcCoA-C-Actrans"/>
    <property type="match status" value="1"/>
</dbReference>
<organism evidence="12 13">
    <name type="scientific">Novosphingobium ovatum</name>
    <dbReference type="NCBI Taxonomy" id="1908523"/>
    <lineage>
        <taxon>Bacteria</taxon>
        <taxon>Pseudomonadati</taxon>
        <taxon>Pseudomonadota</taxon>
        <taxon>Alphaproteobacteria</taxon>
        <taxon>Sphingomonadales</taxon>
        <taxon>Sphingomonadaceae</taxon>
        <taxon>Novosphingobium</taxon>
    </lineage>
</organism>
<evidence type="ECO:0000313" key="12">
    <source>
        <dbReference type="EMBL" id="NBC37626.1"/>
    </source>
</evidence>
<dbReference type="InterPro" id="IPR020616">
    <property type="entry name" value="Thiolase_N"/>
</dbReference>
<dbReference type="Pfam" id="PF00108">
    <property type="entry name" value="Thiolase_N"/>
    <property type="match status" value="1"/>
</dbReference>
<accession>A0ABW9XGF1</accession>
<dbReference type="EMBL" id="JAAAPO010000005">
    <property type="protein sequence ID" value="NBC37626.1"/>
    <property type="molecule type" value="Genomic_DNA"/>
</dbReference>
<evidence type="ECO:0000256" key="2">
    <source>
        <dbReference type="ARBA" id="ARBA00010982"/>
    </source>
</evidence>
<dbReference type="Pfam" id="PF02803">
    <property type="entry name" value="Thiolase_C"/>
    <property type="match status" value="1"/>
</dbReference>
<dbReference type="PIRSF" id="PIRSF000429">
    <property type="entry name" value="Ac-CoA_Ac_transf"/>
    <property type="match status" value="1"/>
</dbReference>
<dbReference type="GO" id="GO:0003988">
    <property type="term" value="F:acetyl-CoA C-acyltransferase activity"/>
    <property type="evidence" value="ECO:0007669"/>
    <property type="project" value="UniProtKB-EC"/>
</dbReference>
<evidence type="ECO:0000256" key="8">
    <source>
        <dbReference type="ARBA" id="ARBA00023315"/>
    </source>
</evidence>
<keyword evidence="4" id="KW-0276">Fatty acid metabolism</keyword>
<dbReference type="Gene3D" id="3.40.47.10">
    <property type="match status" value="1"/>
</dbReference>
<name>A0ABW9XGF1_9SPHN</name>
<evidence type="ECO:0000313" key="13">
    <source>
        <dbReference type="Proteomes" id="UP000753724"/>
    </source>
</evidence>
<dbReference type="SUPFAM" id="SSF53901">
    <property type="entry name" value="Thiolase-like"/>
    <property type="match status" value="2"/>
</dbReference>
<dbReference type="InterPro" id="IPR020613">
    <property type="entry name" value="Thiolase_CS"/>
</dbReference>
<protein>
    <submittedName>
        <fullName evidence="12">Acetyl-CoA C-acyltransferase</fullName>
        <ecNumber evidence="12">2.3.1.16</ecNumber>
    </submittedName>
</protein>
<gene>
    <name evidence="12" type="ORF">GTZ99_13810</name>
</gene>
<dbReference type="CDD" id="cd00751">
    <property type="entry name" value="thiolase"/>
    <property type="match status" value="1"/>
</dbReference>
<dbReference type="PROSITE" id="PS00737">
    <property type="entry name" value="THIOLASE_2"/>
    <property type="match status" value="1"/>
</dbReference>
<evidence type="ECO:0000256" key="7">
    <source>
        <dbReference type="ARBA" id="ARBA00023140"/>
    </source>
</evidence>
<evidence type="ECO:0000256" key="4">
    <source>
        <dbReference type="ARBA" id="ARBA00022832"/>
    </source>
</evidence>
<keyword evidence="3 9" id="KW-0808">Transferase</keyword>
<dbReference type="PANTHER" id="PTHR43853">
    <property type="entry name" value="3-KETOACYL-COA THIOLASE, PEROXISOMAL"/>
    <property type="match status" value="1"/>
</dbReference>
<evidence type="ECO:0000256" key="5">
    <source>
        <dbReference type="ARBA" id="ARBA00022946"/>
    </source>
</evidence>
<dbReference type="InterPro" id="IPR002155">
    <property type="entry name" value="Thiolase"/>
</dbReference>
<dbReference type="InterPro" id="IPR020617">
    <property type="entry name" value="Thiolase_C"/>
</dbReference>
<dbReference type="InterPro" id="IPR050215">
    <property type="entry name" value="Thiolase-like_sf_Thiolase"/>
</dbReference>
<feature type="domain" description="Thiolase N-terminal" evidence="10">
    <location>
        <begin position="9"/>
        <end position="246"/>
    </location>
</feature>
<evidence type="ECO:0000256" key="6">
    <source>
        <dbReference type="ARBA" id="ARBA00023098"/>
    </source>
</evidence>